<dbReference type="Proteomes" id="UP001232148">
    <property type="component" value="Unassembled WGS sequence"/>
</dbReference>
<accession>A0AAD9H3X3</accession>
<keyword evidence="2" id="KW-1185">Reference proteome</keyword>
<reference evidence="1" key="1">
    <citation type="submission" date="2021-06" db="EMBL/GenBank/DDBJ databases">
        <title>Comparative genomics, transcriptomics and evolutionary studies reveal genomic signatures of adaptation to plant cell wall in hemibiotrophic fungi.</title>
        <authorList>
            <consortium name="DOE Joint Genome Institute"/>
            <person name="Baroncelli R."/>
            <person name="Diaz J.F."/>
            <person name="Benocci T."/>
            <person name="Peng M."/>
            <person name="Battaglia E."/>
            <person name="Haridas S."/>
            <person name="Andreopoulos W."/>
            <person name="Labutti K."/>
            <person name="Pangilinan J."/>
            <person name="Floch G.L."/>
            <person name="Makela M.R."/>
            <person name="Henrissat B."/>
            <person name="Grigoriev I.V."/>
            <person name="Crouch J.A."/>
            <person name="De Vries R.P."/>
            <person name="Sukno S.A."/>
            <person name="Thon M.R."/>
        </authorList>
    </citation>
    <scope>NUCLEOTIDE SEQUENCE</scope>
    <source>
        <strain evidence="1">MAFF235873</strain>
    </source>
</reference>
<evidence type="ECO:0000313" key="2">
    <source>
        <dbReference type="Proteomes" id="UP001232148"/>
    </source>
</evidence>
<gene>
    <name evidence="1" type="ORF">LX32DRAFT_234985</name>
</gene>
<dbReference type="EMBL" id="MU843085">
    <property type="protein sequence ID" value="KAK2021715.1"/>
    <property type="molecule type" value="Genomic_DNA"/>
</dbReference>
<proteinExistence type="predicted"/>
<organism evidence="1 2">
    <name type="scientific">Colletotrichum zoysiae</name>
    <dbReference type="NCBI Taxonomy" id="1216348"/>
    <lineage>
        <taxon>Eukaryota</taxon>
        <taxon>Fungi</taxon>
        <taxon>Dikarya</taxon>
        <taxon>Ascomycota</taxon>
        <taxon>Pezizomycotina</taxon>
        <taxon>Sordariomycetes</taxon>
        <taxon>Hypocreomycetidae</taxon>
        <taxon>Glomerellales</taxon>
        <taxon>Glomerellaceae</taxon>
        <taxon>Colletotrichum</taxon>
        <taxon>Colletotrichum graminicola species complex</taxon>
    </lineage>
</organism>
<sequence length="140" mass="15752">MWLRRSSRACQPASQPASHAVHLSHAQPLSLNCSSSHHHPNQWGSREESIYSYLGTDTCISQHPTWCPPWFLSAQQNDWPRLAPRELSFAFCSALSLLLMASSCCSAMKILACLRTQPGLAAARWWGSRDCTATRFFFLK</sequence>
<comment type="caution">
    <text evidence="1">The sequence shown here is derived from an EMBL/GenBank/DDBJ whole genome shotgun (WGS) entry which is preliminary data.</text>
</comment>
<dbReference type="AlphaFoldDB" id="A0AAD9H3X3"/>
<evidence type="ECO:0000313" key="1">
    <source>
        <dbReference type="EMBL" id="KAK2021715.1"/>
    </source>
</evidence>
<protein>
    <submittedName>
        <fullName evidence="1">Uncharacterized protein</fullName>
    </submittedName>
</protein>
<name>A0AAD9H3X3_9PEZI</name>